<dbReference type="AlphaFoldDB" id="A0A1I8NKA7"/>
<feature type="compositionally biased region" description="Polar residues" evidence="1">
    <location>
        <begin position="116"/>
        <end position="135"/>
    </location>
</feature>
<reference evidence="2" key="1">
    <citation type="submission" date="2020-05" db="UniProtKB">
        <authorList>
            <consortium name="EnsemblMetazoa"/>
        </authorList>
    </citation>
    <scope>IDENTIFICATION</scope>
    <source>
        <strain evidence="2">Aabys</strain>
    </source>
</reference>
<organism evidence="2">
    <name type="scientific">Musca domestica</name>
    <name type="common">House fly</name>
    <dbReference type="NCBI Taxonomy" id="7370"/>
    <lineage>
        <taxon>Eukaryota</taxon>
        <taxon>Metazoa</taxon>
        <taxon>Ecdysozoa</taxon>
        <taxon>Arthropoda</taxon>
        <taxon>Hexapoda</taxon>
        <taxon>Insecta</taxon>
        <taxon>Pterygota</taxon>
        <taxon>Neoptera</taxon>
        <taxon>Endopterygota</taxon>
        <taxon>Diptera</taxon>
        <taxon>Brachycera</taxon>
        <taxon>Muscomorpha</taxon>
        <taxon>Muscoidea</taxon>
        <taxon>Muscidae</taxon>
        <taxon>Musca</taxon>
    </lineage>
</organism>
<dbReference type="EnsemblMetazoa" id="MDOA016551-RA">
    <property type="protein sequence ID" value="MDOA016551-PA"/>
    <property type="gene ID" value="MDOA016551"/>
</dbReference>
<feature type="compositionally biased region" description="Polar residues" evidence="1">
    <location>
        <begin position="190"/>
        <end position="200"/>
    </location>
</feature>
<name>A0A1I8NKA7_MUSDO</name>
<dbReference type="VEuPathDB" id="VectorBase:MDOMA2_009793"/>
<dbReference type="VEuPathDB" id="VectorBase:MDOA016551"/>
<accession>A0A1I8NKA7</accession>
<feature type="compositionally biased region" description="Basic and acidic residues" evidence="1">
    <location>
        <begin position="136"/>
        <end position="155"/>
    </location>
</feature>
<sequence>MNNDEEERVCLRSPEERIMDDDDSDLVSGVALRRRSGQSPHDQAAKVIVKKFETSAKSIANVVTYKMRGGSEGSMVQNHPAVNGCGDETDGNGRSDKQQIEMTNIANELPNGTLEVNNTDVDGQGDNQDVLTNGRINREDTRSDDDNVTENKIETDGNANSLTENIENLQDMSKIPRLPGDGAQMDDETPSSLRGSSSTLAASFRKPKLKSGVPLRVQSVRIMERKIRYGPKRRTESCSVFGNTNLGKCFPNYELKCS</sequence>
<evidence type="ECO:0000256" key="1">
    <source>
        <dbReference type="SAM" id="MobiDB-lite"/>
    </source>
</evidence>
<dbReference type="STRING" id="7370.A0A1I8NKA7"/>
<evidence type="ECO:0000313" key="2">
    <source>
        <dbReference type="EnsemblMetazoa" id="MDOA016551-PA"/>
    </source>
</evidence>
<protein>
    <submittedName>
        <fullName evidence="2">Uncharacterized protein</fullName>
    </submittedName>
</protein>
<feature type="region of interest" description="Disordered" evidence="1">
    <location>
        <begin position="177"/>
        <end position="200"/>
    </location>
</feature>
<proteinExistence type="predicted"/>
<feature type="region of interest" description="Disordered" evidence="1">
    <location>
        <begin position="116"/>
        <end position="158"/>
    </location>
</feature>